<dbReference type="GO" id="GO:0005743">
    <property type="term" value="C:mitochondrial inner membrane"/>
    <property type="evidence" value="ECO:0007669"/>
    <property type="project" value="UniProtKB-SubCell"/>
</dbReference>
<name>A0A2P2J8Z9_RHIMU</name>
<dbReference type="CDD" id="cd06662">
    <property type="entry name" value="SURF1"/>
    <property type="match status" value="1"/>
</dbReference>
<comment type="subcellular location">
    <subcellularLocation>
        <location evidence="1">Membrane</location>
    </subcellularLocation>
    <subcellularLocation>
        <location evidence="5">Mitochondrion inner membrane</location>
        <topology evidence="5">Multi-pass membrane protein</topology>
    </subcellularLocation>
</comment>
<feature type="region of interest" description="Disordered" evidence="6">
    <location>
        <begin position="63"/>
        <end position="85"/>
    </location>
</feature>
<evidence type="ECO:0000256" key="3">
    <source>
        <dbReference type="ARBA" id="ARBA00022989"/>
    </source>
</evidence>
<accession>A0A2P2J8Z9</accession>
<sequence length="371" mass="41490">MAVTVASISKTLARLLRSRVGCGGVEALGGGGAALYLFSSSNHWNPSPPFCSTAAADVSVPIIETPPSLSPQPQGKGKEKESEKERGSGWSRWLLFLPGAICFGLGTWQIFRRQEKIKMLDYRQKRLALEPLMFNAPSLSSEQLDDLEFRRVSCKGVLDEKRSIYVGPRSRSISGVTENGYYVITPLMPIPNNLESVTSPILVNRGWVPRIWKDRSLGVSTDDEQHKEIATSSVQDSVQSPWWKFWSRKQKNIEDQVSSIIPAEVVGVVRGSEKPSIFVPENDPVSCQWFYVDVPAICQACGLPDNTIYVEDINENVNLSCPYPLPKDVNTLIRSSVMPQDHLNYTFTWYSLSAAVTYMAFKRLRPKKSQR</sequence>
<dbReference type="PANTHER" id="PTHR23427:SF2">
    <property type="entry name" value="SURFEIT LOCUS PROTEIN 1"/>
    <property type="match status" value="1"/>
</dbReference>
<evidence type="ECO:0000256" key="1">
    <source>
        <dbReference type="ARBA" id="ARBA00004370"/>
    </source>
</evidence>
<dbReference type="PANTHER" id="PTHR23427">
    <property type="entry name" value="SURFEIT LOCUS PROTEIN"/>
    <property type="match status" value="1"/>
</dbReference>
<keyword evidence="2 5" id="KW-0812">Transmembrane</keyword>
<dbReference type="InterPro" id="IPR045214">
    <property type="entry name" value="Surf1/Surf4"/>
</dbReference>
<keyword evidence="3 5" id="KW-1133">Transmembrane helix</keyword>
<evidence type="ECO:0000256" key="5">
    <source>
        <dbReference type="RuleBase" id="RU363076"/>
    </source>
</evidence>
<comment type="function">
    <text evidence="5">Probably involved in the biogenesis of the COX complex.</text>
</comment>
<organism evidence="7">
    <name type="scientific">Rhizophora mucronata</name>
    <name type="common">Asiatic mangrove</name>
    <dbReference type="NCBI Taxonomy" id="61149"/>
    <lineage>
        <taxon>Eukaryota</taxon>
        <taxon>Viridiplantae</taxon>
        <taxon>Streptophyta</taxon>
        <taxon>Embryophyta</taxon>
        <taxon>Tracheophyta</taxon>
        <taxon>Spermatophyta</taxon>
        <taxon>Magnoliopsida</taxon>
        <taxon>eudicotyledons</taxon>
        <taxon>Gunneridae</taxon>
        <taxon>Pentapetalae</taxon>
        <taxon>rosids</taxon>
        <taxon>fabids</taxon>
        <taxon>Malpighiales</taxon>
        <taxon>Rhizophoraceae</taxon>
        <taxon>Rhizophora</taxon>
    </lineage>
</organism>
<feature type="transmembrane region" description="Helical" evidence="5">
    <location>
        <begin position="93"/>
        <end position="111"/>
    </location>
</feature>
<evidence type="ECO:0000256" key="6">
    <source>
        <dbReference type="SAM" id="MobiDB-lite"/>
    </source>
</evidence>
<keyword evidence="4 5" id="KW-0472">Membrane</keyword>
<dbReference type="AlphaFoldDB" id="A0A2P2J8Z9"/>
<dbReference type="PROSITE" id="PS50895">
    <property type="entry name" value="SURF1"/>
    <property type="match status" value="1"/>
</dbReference>
<keyword evidence="5" id="KW-0496">Mitochondrion</keyword>
<comment type="similarity">
    <text evidence="5">Belongs to the SURF1 family.</text>
</comment>
<feature type="compositionally biased region" description="Basic and acidic residues" evidence="6">
    <location>
        <begin position="76"/>
        <end position="85"/>
    </location>
</feature>
<dbReference type="EMBL" id="GGEC01009483">
    <property type="protein sequence ID" value="MBW89966.1"/>
    <property type="molecule type" value="Transcribed_RNA"/>
</dbReference>
<evidence type="ECO:0000256" key="4">
    <source>
        <dbReference type="ARBA" id="ARBA00023136"/>
    </source>
</evidence>
<keyword evidence="5" id="KW-0999">Mitochondrion inner membrane</keyword>
<dbReference type="InterPro" id="IPR002994">
    <property type="entry name" value="Surf1/Shy1"/>
</dbReference>
<protein>
    <recommendedName>
        <fullName evidence="5">SURF1-like protein</fullName>
    </recommendedName>
</protein>
<proteinExistence type="inferred from homology"/>
<comment type="caution">
    <text evidence="5">Lacks conserved residue(s) required for the propagation of feature annotation.</text>
</comment>
<dbReference type="Pfam" id="PF02104">
    <property type="entry name" value="SURF1"/>
    <property type="match status" value="1"/>
</dbReference>
<evidence type="ECO:0000256" key="2">
    <source>
        <dbReference type="ARBA" id="ARBA00022692"/>
    </source>
</evidence>
<evidence type="ECO:0000313" key="7">
    <source>
        <dbReference type="EMBL" id="MBW89966.1"/>
    </source>
</evidence>
<reference evidence="7" key="1">
    <citation type="submission" date="2018-02" db="EMBL/GenBank/DDBJ databases">
        <title>Rhizophora mucronata_Transcriptome.</title>
        <authorList>
            <person name="Meera S.P."/>
            <person name="Sreeshan A."/>
            <person name="Augustine A."/>
        </authorList>
    </citation>
    <scope>NUCLEOTIDE SEQUENCE</scope>
    <source>
        <tissue evidence="7">Leaf</tissue>
    </source>
</reference>